<evidence type="ECO:0008006" key="6">
    <source>
        <dbReference type="Google" id="ProtNLM"/>
    </source>
</evidence>
<evidence type="ECO:0000313" key="4">
    <source>
        <dbReference type="EMBL" id="SFJ75475.1"/>
    </source>
</evidence>
<gene>
    <name evidence="4" type="ORF">SAMN05444682_113127</name>
</gene>
<dbReference type="InterPro" id="IPR032812">
    <property type="entry name" value="SbsA_Ig"/>
</dbReference>
<dbReference type="Gene3D" id="2.60.40.1220">
    <property type="match status" value="1"/>
</dbReference>
<accession>A0A1I3TXI2</accession>
<dbReference type="InterPro" id="IPR014755">
    <property type="entry name" value="Cu-Rt/internalin_Ig-like"/>
</dbReference>
<sequence>MSKDVPIRIIYFIVLAGLLAGCKKNQIGTFSLLQVSVGEEALALDGTIMDGLPLDRSITLVFSQPVDQSAANAAITLNRNGESVAISLAFLSEGASVVVHPNGPLLSNTTYTLSVSEQLRSADGGRGSTYDVQFKTMIKDLQVVAIEMDGENIGQNDVLTGIPAGLGMTLRFSSPLDPATVQQAITLEGTTGTSNIQTVLATDAQSVTLVSNAPLEGLTKYELHISDALVGAGGEGFSGFTKAFYTAIDPTPKFPVIPDEELLTLVQRQTFSYFWDFAHPASGMARERNTSGDLVTSGGSGFGIMALIVGVERGFISRSQGVERLERIVSFLETADRFHGAWSHWINGNTGAVMPFSANDNGGDLVETSLLMQGLITVRQYLTTSTPVEKRLVDRINALWQAVEWDWYRRDGQEVLYWHWSPDKGWIMDMPIRGWNECLITYVLAAASPTHGIPKTVYNNGWAGNGDIRNGATYEGIALPLGAEYGGPLFLSQYSFLGIDPRGLSDEYADYWTQNVNHTSINYQYCIRNPRRYVGYGESCWGLTASDNHEGYSAHSPTNDLGVITPTAALSAFPYTPDKSMDALKFFYYAMGDRLWGAYGFYDAFNITEQWFADSYLAIDQGPIIVMIENHRTGLLWDLFMSAPEIKTGLQKLGFSSPRL</sequence>
<reference evidence="4 5" key="1">
    <citation type="submission" date="2016-10" db="EMBL/GenBank/DDBJ databases">
        <authorList>
            <person name="de Groot N.N."/>
        </authorList>
    </citation>
    <scope>NUCLEOTIDE SEQUENCE [LARGE SCALE GENOMIC DNA]</scope>
    <source>
        <strain evidence="4 5">RK1</strain>
    </source>
</reference>
<dbReference type="RefSeq" id="WP_090631317.1">
    <property type="nucleotide sequence ID" value="NZ_FOQO01000013.1"/>
</dbReference>
<dbReference type="PROSITE" id="PS51257">
    <property type="entry name" value="PROKAR_LIPOPROTEIN"/>
    <property type="match status" value="1"/>
</dbReference>
<evidence type="ECO:0000313" key="5">
    <source>
        <dbReference type="Proteomes" id="UP000198670"/>
    </source>
</evidence>
<dbReference type="Pfam" id="PF10091">
    <property type="entry name" value="Glycoamylase"/>
    <property type="match status" value="1"/>
</dbReference>
<evidence type="ECO:0000259" key="3">
    <source>
        <dbReference type="Pfam" id="PF13205"/>
    </source>
</evidence>
<feature type="domain" description="SbsA Ig-like" evidence="3">
    <location>
        <begin position="51"/>
        <end position="136"/>
    </location>
</feature>
<proteinExistence type="predicted"/>
<feature type="domain" description="Glycoamylase-like" evidence="2">
    <location>
        <begin position="431"/>
        <end position="643"/>
    </location>
</feature>
<organism evidence="4 5">
    <name type="scientific">Parapedobacter indicus</name>
    <dbReference type="NCBI Taxonomy" id="1477437"/>
    <lineage>
        <taxon>Bacteria</taxon>
        <taxon>Pseudomonadati</taxon>
        <taxon>Bacteroidota</taxon>
        <taxon>Sphingobacteriia</taxon>
        <taxon>Sphingobacteriales</taxon>
        <taxon>Sphingobacteriaceae</taxon>
        <taxon>Parapedobacter</taxon>
    </lineage>
</organism>
<evidence type="ECO:0000256" key="1">
    <source>
        <dbReference type="ARBA" id="ARBA00022729"/>
    </source>
</evidence>
<dbReference type="OrthoDB" id="5937621at2"/>
<dbReference type="AlphaFoldDB" id="A0A1I3TXI2"/>
<protein>
    <recommendedName>
        <fullName evidence="6">Glycoamylase-like domain-containing protein</fullName>
    </recommendedName>
</protein>
<keyword evidence="1" id="KW-0732">Signal</keyword>
<feature type="domain" description="SbsA Ig-like" evidence="3">
    <location>
        <begin position="166"/>
        <end position="234"/>
    </location>
</feature>
<dbReference type="Pfam" id="PF13205">
    <property type="entry name" value="Big_5"/>
    <property type="match status" value="2"/>
</dbReference>
<dbReference type="Proteomes" id="UP000198670">
    <property type="component" value="Unassembled WGS sequence"/>
</dbReference>
<evidence type="ECO:0000259" key="2">
    <source>
        <dbReference type="Pfam" id="PF10091"/>
    </source>
</evidence>
<dbReference type="InterPro" id="IPR019282">
    <property type="entry name" value="Glycoamylase-like_cons_dom"/>
</dbReference>
<name>A0A1I3TXI2_9SPHI</name>
<dbReference type="STRING" id="1477437.SAMN05444682_113127"/>
<dbReference type="Gene3D" id="1.50.10.140">
    <property type="match status" value="1"/>
</dbReference>
<dbReference type="EMBL" id="FOQO01000013">
    <property type="protein sequence ID" value="SFJ75475.1"/>
    <property type="molecule type" value="Genomic_DNA"/>
</dbReference>
<keyword evidence="5" id="KW-1185">Reference proteome</keyword>